<keyword evidence="2" id="KW-0067">ATP-binding</keyword>
<dbReference type="SUPFAM" id="SSF53067">
    <property type="entry name" value="Actin-like ATPase domain"/>
    <property type="match status" value="2"/>
</dbReference>
<protein>
    <submittedName>
        <fullName evidence="4">Molecular chaperone DnaK</fullName>
    </submittedName>
</protein>
<dbReference type="Gene3D" id="3.90.640.10">
    <property type="entry name" value="Actin, Chain A, domain 4"/>
    <property type="match status" value="1"/>
</dbReference>
<dbReference type="InterPro" id="IPR013126">
    <property type="entry name" value="Hsp_70_fam"/>
</dbReference>
<dbReference type="Pfam" id="PF00012">
    <property type="entry name" value="HSP70"/>
    <property type="match status" value="1"/>
</dbReference>
<dbReference type="PRINTS" id="PR00301">
    <property type="entry name" value="HEATSHOCK70"/>
</dbReference>
<sequence>MNHEFGIDFGTTNSACIGILDNRKIIKYTDSEDEPFPSVVMIDKITGEVICGREAWNQRQELSESCEIFTSIKSHLGTSQTWHIAGKIWTPEMIASQIFLGLKKQVMANSGKHVKFDSAVVAVPVGFSAEKRKSLREAARLAGIHIKSFVSESTAAAFHSYEKIKSFSKIAVFDWGGGTLDISILENSKGTIKEVAIGNEFLGGDDIDLKLAKYVHLKLEKDDPKNISFEDMPARFRDLMIARCESAKKEFTYKDVVNIRMNKYGEYGTVSININYQEFSRLIQPEISRALECLQSTLRKVHLNLGNLGCVLLVGGSVKLRPFIEKIEASWNCYKVYPEESDWSVSYGAAQLSIQEGKYILADSIGVLLSNGSFYPIAKAGTPLNRLDTTASFAIVEDTDTAHFIFTDSSGNVLEYVHVPTFGFFQEQVDVKLTVDENQVFRFLARSQKRSDKYAVEWHYTSPKLIYQLPVEI</sequence>
<comment type="caution">
    <text evidence="4">The sequence shown here is derived from an EMBL/GenBank/DDBJ whole genome shotgun (WGS) entry which is preliminary data.</text>
</comment>
<dbReference type="PANTHER" id="PTHR19375">
    <property type="entry name" value="HEAT SHOCK PROTEIN 70KDA"/>
    <property type="match status" value="1"/>
</dbReference>
<dbReference type="Proteomes" id="UP000192939">
    <property type="component" value="Unassembled WGS sequence"/>
</dbReference>
<reference evidence="4 5" key="1">
    <citation type="submission" date="2017-04" db="EMBL/GenBank/DDBJ databases">
        <authorList>
            <person name="Varghese N."/>
            <person name="Submissions S."/>
        </authorList>
    </citation>
    <scope>NUCLEOTIDE SEQUENCE [LARGE SCALE GENOMIC DNA]</scope>
    <source>
        <strain evidence="4 5">J12</strain>
    </source>
</reference>
<dbReference type="InterPro" id="IPR043129">
    <property type="entry name" value="ATPase_NBD"/>
</dbReference>
<keyword evidence="1" id="KW-0547">Nucleotide-binding</keyword>
<accession>A0ABY1LYF7</accession>
<evidence type="ECO:0000313" key="5">
    <source>
        <dbReference type="Proteomes" id="UP000192939"/>
    </source>
</evidence>
<organism evidence="4 5">
    <name type="scientific">Paenibacillus barengoltzii J12</name>
    <dbReference type="NCBI Taxonomy" id="935846"/>
    <lineage>
        <taxon>Bacteria</taxon>
        <taxon>Bacillati</taxon>
        <taxon>Bacillota</taxon>
        <taxon>Bacilli</taxon>
        <taxon>Bacillales</taxon>
        <taxon>Paenibacillaceae</taxon>
        <taxon>Paenibacillus</taxon>
    </lineage>
</organism>
<proteinExistence type="predicted"/>
<dbReference type="EMBL" id="FXAE01000024">
    <property type="protein sequence ID" value="SMF33560.1"/>
    <property type="molecule type" value="Genomic_DNA"/>
</dbReference>
<gene>
    <name evidence="4" type="ORF">SAMN02744124_02503</name>
</gene>
<evidence type="ECO:0000256" key="1">
    <source>
        <dbReference type="ARBA" id="ARBA00022741"/>
    </source>
</evidence>
<dbReference type="Gene3D" id="3.30.420.40">
    <property type="match status" value="2"/>
</dbReference>
<keyword evidence="5" id="KW-1185">Reference proteome</keyword>
<evidence type="ECO:0000313" key="4">
    <source>
        <dbReference type="EMBL" id="SMF33560.1"/>
    </source>
</evidence>
<evidence type="ECO:0000256" key="2">
    <source>
        <dbReference type="ARBA" id="ARBA00022840"/>
    </source>
</evidence>
<dbReference type="RefSeq" id="WP_085279131.1">
    <property type="nucleotide sequence ID" value="NZ_FXAE01000024.1"/>
</dbReference>
<name>A0ABY1LYF7_9BACL</name>
<keyword evidence="3" id="KW-0143">Chaperone</keyword>
<evidence type="ECO:0000256" key="3">
    <source>
        <dbReference type="ARBA" id="ARBA00023186"/>
    </source>
</evidence>